<protein>
    <submittedName>
        <fullName evidence="1">Uncharacterized protein</fullName>
    </submittedName>
</protein>
<dbReference type="EMBL" id="KZ825311">
    <property type="protein sequence ID" value="RAH51096.1"/>
    <property type="molecule type" value="Genomic_DNA"/>
</dbReference>
<evidence type="ECO:0000313" key="2">
    <source>
        <dbReference type="Proteomes" id="UP000249057"/>
    </source>
</evidence>
<gene>
    <name evidence="1" type="ORF">BO95DRAFT_458450</name>
</gene>
<sequence>MSVPPEAYFETQARLTTWTDELEFLGYILCELIDADGLNERGYRCHQAADLPAIIDIIRLQLKDSNGRLATVMGEDQLEALRRLMTQAKRIRNNMAHHTTQNEQELGNYEETKRSLCDLFEYTIKAVASERGISQITWSPCYHICQTYIEERGPLKVTIPLNEESLLSLRQRALQDHDISQKGLLYRRPKRKANEESRKKQRDDYEAAVTRRRQKQERDLAMRSSHLTRKLQKLEQRFRMSRELRSAQINVLADRMRAEQETFHRQREEILQSGLLQPAGHEPILLITIFLAVSSPLWIPGALLYHMYNRFSV</sequence>
<evidence type="ECO:0000313" key="1">
    <source>
        <dbReference type="EMBL" id="RAH51096.1"/>
    </source>
</evidence>
<organism evidence="1 2">
    <name type="scientific">Aspergillus brunneoviolaceus CBS 621.78</name>
    <dbReference type="NCBI Taxonomy" id="1450534"/>
    <lineage>
        <taxon>Eukaryota</taxon>
        <taxon>Fungi</taxon>
        <taxon>Dikarya</taxon>
        <taxon>Ascomycota</taxon>
        <taxon>Pezizomycotina</taxon>
        <taxon>Eurotiomycetes</taxon>
        <taxon>Eurotiomycetidae</taxon>
        <taxon>Eurotiales</taxon>
        <taxon>Aspergillaceae</taxon>
        <taxon>Aspergillus</taxon>
        <taxon>Aspergillus subgen. Circumdati</taxon>
    </lineage>
</organism>
<accession>A0ACD1GPB5</accession>
<reference evidence="1" key="1">
    <citation type="submission" date="2018-02" db="EMBL/GenBank/DDBJ databases">
        <title>The genomes of Aspergillus section Nigri reveals drivers in fungal speciation.</title>
        <authorList>
            <consortium name="DOE Joint Genome Institute"/>
            <person name="Vesth T.C."/>
            <person name="Nybo J."/>
            <person name="Theobald S."/>
            <person name="Brandl J."/>
            <person name="Frisvad J.C."/>
            <person name="Nielsen K.F."/>
            <person name="Lyhne E.K."/>
            <person name="Kogle M.E."/>
            <person name="Kuo A."/>
            <person name="Riley R."/>
            <person name="Clum A."/>
            <person name="Nolan M."/>
            <person name="Lipzen A."/>
            <person name="Salamov A."/>
            <person name="Henrissat B."/>
            <person name="Wiebenga A."/>
            <person name="De vries R.P."/>
            <person name="Grigoriev I.V."/>
            <person name="Mortensen U.H."/>
            <person name="Andersen M.R."/>
            <person name="Baker S.E."/>
        </authorList>
    </citation>
    <scope>NUCLEOTIDE SEQUENCE</scope>
    <source>
        <strain evidence="1">CBS 621.78</strain>
    </source>
</reference>
<name>A0ACD1GPB5_9EURO</name>
<keyword evidence="2" id="KW-1185">Reference proteome</keyword>
<dbReference type="Proteomes" id="UP000249057">
    <property type="component" value="Unassembled WGS sequence"/>
</dbReference>
<proteinExistence type="predicted"/>